<dbReference type="InterPro" id="IPR036034">
    <property type="entry name" value="PDZ_sf"/>
</dbReference>
<evidence type="ECO:0000313" key="10">
    <source>
        <dbReference type="EMBL" id="EES52547.1"/>
    </source>
</evidence>
<organism evidence="10 11">
    <name type="scientific">Leptospirillum ferrodiazotrophum</name>
    <dbReference type="NCBI Taxonomy" id="412449"/>
    <lineage>
        <taxon>Bacteria</taxon>
        <taxon>Pseudomonadati</taxon>
        <taxon>Nitrospirota</taxon>
        <taxon>Nitrospiria</taxon>
        <taxon>Nitrospirales</taxon>
        <taxon>Nitrospiraceae</taxon>
        <taxon>Leptospirillum</taxon>
    </lineage>
</organism>
<dbReference type="MEROPS" id="S01.453"/>
<keyword evidence="5" id="KW-0378">Hydrolase</keyword>
<dbReference type="Gene3D" id="2.30.42.10">
    <property type="match status" value="2"/>
</dbReference>
<keyword evidence="11" id="KW-1185">Reference proteome</keyword>
<keyword evidence="4" id="KW-0677">Repeat</keyword>
<dbReference type="PANTHER" id="PTHR22939">
    <property type="entry name" value="SERINE PROTEASE FAMILY S1C HTRA-RELATED"/>
    <property type="match status" value="1"/>
</dbReference>
<dbReference type="GO" id="GO:0006508">
    <property type="term" value="P:proteolysis"/>
    <property type="evidence" value="ECO:0007669"/>
    <property type="project" value="UniProtKB-KW"/>
</dbReference>
<dbReference type="PRINTS" id="PR00834">
    <property type="entry name" value="PROTEASES2C"/>
</dbReference>
<evidence type="ECO:0000256" key="7">
    <source>
        <dbReference type="PIRSR" id="PIRSR611782-1"/>
    </source>
</evidence>
<name>C6HXT5_9BACT</name>
<dbReference type="GO" id="GO:0004252">
    <property type="term" value="F:serine-type endopeptidase activity"/>
    <property type="evidence" value="ECO:0007669"/>
    <property type="project" value="InterPro"/>
</dbReference>
<keyword evidence="6" id="KW-0720">Serine protease</keyword>
<dbReference type="InterPro" id="IPR011782">
    <property type="entry name" value="Pept_S1C_Do"/>
</dbReference>
<evidence type="ECO:0000256" key="8">
    <source>
        <dbReference type="PIRSR" id="PIRSR611782-2"/>
    </source>
</evidence>
<feature type="binding site" evidence="8">
    <location>
        <begin position="241"/>
        <end position="243"/>
    </location>
    <ligand>
        <name>substrate</name>
    </ligand>
</feature>
<evidence type="ECO:0000256" key="5">
    <source>
        <dbReference type="ARBA" id="ARBA00022801"/>
    </source>
</evidence>
<gene>
    <name evidence="10" type="ORF">UBAL3_93200048</name>
</gene>
<feature type="domain" description="PDZ" evidence="9">
    <location>
        <begin position="417"/>
        <end position="470"/>
    </location>
</feature>
<evidence type="ECO:0000256" key="6">
    <source>
        <dbReference type="ARBA" id="ARBA00022825"/>
    </source>
</evidence>
<dbReference type="PROSITE" id="PS50106">
    <property type="entry name" value="PDZ"/>
    <property type="match status" value="2"/>
</dbReference>
<keyword evidence="3" id="KW-0732">Signal</keyword>
<proteinExistence type="inferred from homology"/>
<dbReference type="InterPro" id="IPR009003">
    <property type="entry name" value="Peptidase_S1_PA"/>
</dbReference>
<dbReference type="PANTHER" id="PTHR22939:SF129">
    <property type="entry name" value="SERINE PROTEASE HTRA2, MITOCHONDRIAL"/>
    <property type="match status" value="1"/>
</dbReference>
<keyword evidence="2" id="KW-0645">Protease</keyword>
<dbReference type="NCBIfam" id="TIGR02037">
    <property type="entry name" value="degP_htrA_DO"/>
    <property type="match status" value="1"/>
</dbReference>
<feature type="active site" description="Charge relay system" evidence="7">
    <location>
        <position position="138"/>
    </location>
</feature>
<dbReference type="AlphaFoldDB" id="C6HXT5"/>
<dbReference type="SUPFAM" id="SSF50494">
    <property type="entry name" value="Trypsin-like serine proteases"/>
    <property type="match status" value="1"/>
</dbReference>
<feature type="active site" description="Charge relay system" evidence="7">
    <location>
        <position position="243"/>
    </location>
</feature>
<dbReference type="Pfam" id="PF13365">
    <property type="entry name" value="Trypsin_2"/>
    <property type="match status" value="1"/>
</dbReference>
<reference evidence="10 11" key="1">
    <citation type="journal article" date="2009" name="Appl. Environ. Microbiol.">
        <title>Community genomic and proteomic analyses of chemoautotrophic iron-oxidizing "Leptospirillum rubarum" (Group II) and "Leptospirillum ferrodiazotrophum" (Group III) bacteria in acid mine drainage biofilms.</title>
        <authorList>
            <person name="Goltsman D.S."/>
            <person name="Denef V.J."/>
            <person name="Singer S.W."/>
            <person name="VerBerkmoes N.C."/>
            <person name="Lefsrud M."/>
            <person name="Mueller R.S."/>
            <person name="Dick G.J."/>
            <person name="Sun C.L."/>
            <person name="Wheeler K.E."/>
            <person name="Zemla A."/>
            <person name="Baker B.J."/>
            <person name="Hauser L."/>
            <person name="Land M."/>
            <person name="Shah M.B."/>
            <person name="Thelen M.P."/>
            <person name="Hettich R.L."/>
            <person name="Banfield J.F."/>
        </authorList>
    </citation>
    <scope>NUCLEOTIDE SEQUENCE [LARGE SCALE GENOMIC DNA]</scope>
</reference>
<feature type="binding site" evidence="8">
    <location>
        <position position="138"/>
    </location>
    <ligand>
        <name>substrate</name>
    </ligand>
</feature>
<dbReference type="CDD" id="cd10839">
    <property type="entry name" value="cpPDZ1_DegP-like"/>
    <property type="match status" value="1"/>
</dbReference>
<evidence type="ECO:0000256" key="3">
    <source>
        <dbReference type="ARBA" id="ARBA00022729"/>
    </source>
</evidence>
<dbReference type="InterPro" id="IPR001478">
    <property type="entry name" value="PDZ"/>
</dbReference>
<dbReference type="Gene3D" id="2.40.10.120">
    <property type="match status" value="1"/>
</dbReference>
<feature type="active site" description="Charge relay system" evidence="7">
    <location>
        <position position="168"/>
    </location>
</feature>
<evidence type="ECO:0000256" key="1">
    <source>
        <dbReference type="ARBA" id="ARBA00010541"/>
    </source>
</evidence>
<feature type="binding site" evidence="8">
    <location>
        <position position="168"/>
    </location>
    <ligand>
        <name>substrate</name>
    </ligand>
</feature>
<evidence type="ECO:0000256" key="2">
    <source>
        <dbReference type="ARBA" id="ARBA00022670"/>
    </source>
</evidence>
<dbReference type="EMBL" id="GG693875">
    <property type="protein sequence ID" value="EES52547.1"/>
    <property type="molecule type" value="Genomic_DNA"/>
</dbReference>
<evidence type="ECO:0000256" key="4">
    <source>
        <dbReference type="ARBA" id="ARBA00022737"/>
    </source>
</evidence>
<protein>
    <submittedName>
        <fullName evidence="10">Peptidase S1C, Do</fullName>
    </submittedName>
</protein>
<feature type="domain" description="PDZ" evidence="9">
    <location>
        <begin position="287"/>
        <end position="378"/>
    </location>
</feature>
<evidence type="ECO:0000313" key="11">
    <source>
        <dbReference type="Proteomes" id="UP000009374"/>
    </source>
</evidence>
<dbReference type="SMART" id="SM00228">
    <property type="entry name" value="PDZ"/>
    <property type="match status" value="2"/>
</dbReference>
<dbReference type="InterPro" id="IPR001940">
    <property type="entry name" value="Peptidase_S1C"/>
</dbReference>
<dbReference type="Pfam" id="PF13180">
    <property type="entry name" value="PDZ_2"/>
    <property type="match status" value="2"/>
</dbReference>
<comment type="similarity">
    <text evidence="1">Belongs to the peptidase S1C family.</text>
</comment>
<evidence type="ECO:0000259" key="9">
    <source>
        <dbReference type="PROSITE" id="PS50106"/>
    </source>
</evidence>
<accession>C6HXT5</accession>
<dbReference type="Proteomes" id="UP000009374">
    <property type="component" value="Unassembled WGS sequence"/>
</dbReference>
<dbReference type="SUPFAM" id="SSF50156">
    <property type="entry name" value="PDZ domain-like"/>
    <property type="match status" value="2"/>
</dbReference>
<sequence>MAKSGTLGISGKSLRRLTGSLFLSVALLSGTSFVPGLAMADGGATPVPEKDVAAGLALQKSFEAVSKAVLPAVVNISTTSLVSSEPHLPPMFDDPFFKRFFGTPPFGNGNQAPQKHVERSLGSGFIISSDGVIVTNNHVVKNATKVTVLLNNRKSYQAKVLGTDPMTDIAVIKINARTPLPTVTWGDSKNVDVGTIVLAMGSPFGLTQSVTMGIVSALKRSNMGIEQYENFIQTDAAINPGNSGGPLVNLRGEVVGMNTAIYTTNGGYEGIGFAIPVTMVRQVVQDLMTKGKVVRGWLGISIQNVTPVIAKQFGLKKNSGVLVSDVLPGSPAQAAHLKRGDVITALNGTTVEDANDLRMHVARIPPGKTATLTLVREGKVRKIDVRVGELPKKLAMNQERHEGSAGNFKNVLRGLRILDLNGDIRQQLGIPESVHGVVVQAVQPGSAVEAAGLRRGDLIVEVDRKPVRSVRDFVRVARKIPADTEVLLTILHDGRHSYVSVSP</sequence>